<reference evidence="2" key="1">
    <citation type="submission" date="2023-01" db="EMBL/GenBank/DDBJ databases">
        <title>Genome assembly of the deep-sea coral Lophelia pertusa.</title>
        <authorList>
            <person name="Herrera S."/>
            <person name="Cordes E."/>
        </authorList>
    </citation>
    <scope>NUCLEOTIDE SEQUENCE</scope>
    <source>
        <strain evidence="2">USNM1676648</strain>
        <tissue evidence="2">Polyp</tissue>
    </source>
</reference>
<sequence>MENAEENSEEKIQQETRGTGNQETKEQTPTREITQTDHLNRRLLDAFMTRLNSSESNEVFMNVQQMDINDDEQEFESEQNSTDNQIVEQSTNDVPEAVQSESYKRSGTGKIRDAWPYPGLMQDVELSETQVGTFRGL</sequence>
<proteinExistence type="predicted"/>
<feature type="compositionally biased region" description="Polar residues" evidence="1">
    <location>
        <begin position="78"/>
        <end position="93"/>
    </location>
</feature>
<feature type="region of interest" description="Disordered" evidence="1">
    <location>
        <begin position="72"/>
        <end position="111"/>
    </location>
</feature>
<evidence type="ECO:0000313" key="3">
    <source>
        <dbReference type="Proteomes" id="UP001163046"/>
    </source>
</evidence>
<evidence type="ECO:0000313" key="2">
    <source>
        <dbReference type="EMBL" id="KAJ7365875.1"/>
    </source>
</evidence>
<keyword evidence="3" id="KW-1185">Reference proteome</keyword>
<feature type="region of interest" description="Disordered" evidence="1">
    <location>
        <begin position="1"/>
        <end position="39"/>
    </location>
</feature>
<dbReference type="EMBL" id="MU827302">
    <property type="protein sequence ID" value="KAJ7365875.1"/>
    <property type="molecule type" value="Genomic_DNA"/>
</dbReference>
<dbReference type="AlphaFoldDB" id="A0A9W9YTD2"/>
<feature type="compositionally biased region" description="Basic and acidic residues" evidence="1">
    <location>
        <begin position="23"/>
        <end position="39"/>
    </location>
</feature>
<organism evidence="2 3">
    <name type="scientific">Desmophyllum pertusum</name>
    <dbReference type="NCBI Taxonomy" id="174260"/>
    <lineage>
        <taxon>Eukaryota</taxon>
        <taxon>Metazoa</taxon>
        <taxon>Cnidaria</taxon>
        <taxon>Anthozoa</taxon>
        <taxon>Hexacorallia</taxon>
        <taxon>Scleractinia</taxon>
        <taxon>Caryophylliina</taxon>
        <taxon>Caryophylliidae</taxon>
        <taxon>Desmophyllum</taxon>
    </lineage>
</organism>
<dbReference type="OrthoDB" id="5990464at2759"/>
<protein>
    <submittedName>
        <fullName evidence="2">Uncharacterized protein</fullName>
    </submittedName>
</protein>
<evidence type="ECO:0000256" key="1">
    <source>
        <dbReference type="SAM" id="MobiDB-lite"/>
    </source>
</evidence>
<name>A0A9W9YTD2_9CNID</name>
<accession>A0A9W9YTD2</accession>
<dbReference type="Proteomes" id="UP001163046">
    <property type="component" value="Unassembled WGS sequence"/>
</dbReference>
<gene>
    <name evidence="2" type="ORF">OS493_002597</name>
</gene>
<comment type="caution">
    <text evidence="2">The sequence shown here is derived from an EMBL/GenBank/DDBJ whole genome shotgun (WGS) entry which is preliminary data.</text>
</comment>